<dbReference type="AlphaFoldDB" id="A0A0P9D6D8"/>
<protein>
    <submittedName>
        <fullName evidence="1">Uncharacterized protein</fullName>
    </submittedName>
</protein>
<organism evidence="1 2">
    <name type="scientific">Kouleothrix aurantiaca</name>
    <dbReference type="NCBI Taxonomy" id="186479"/>
    <lineage>
        <taxon>Bacteria</taxon>
        <taxon>Bacillati</taxon>
        <taxon>Chloroflexota</taxon>
        <taxon>Chloroflexia</taxon>
        <taxon>Chloroflexales</taxon>
        <taxon>Roseiflexineae</taxon>
        <taxon>Roseiflexaceae</taxon>
        <taxon>Kouleothrix</taxon>
    </lineage>
</organism>
<proteinExistence type="predicted"/>
<reference evidence="1 2" key="1">
    <citation type="submission" date="2015-09" db="EMBL/GenBank/DDBJ databases">
        <title>Draft genome sequence of Kouleothrix aurantiaca JCM 19913.</title>
        <authorList>
            <person name="Hemp J."/>
        </authorList>
    </citation>
    <scope>NUCLEOTIDE SEQUENCE [LARGE SCALE GENOMIC DNA]</scope>
    <source>
        <strain evidence="1 2">COM-B</strain>
    </source>
</reference>
<gene>
    <name evidence="1" type="ORF">SE17_10120</name>
</gene>
<dbReference type="Proteomes" id="UP000050509">
    <property type="component" value="Unassembled WGS sequence"/>
</dbReference>
<keyword evidence="2" id="KW-1185">Reference proteome</keyword>
<evidence type="ECO:0000313" key="1">
    <source>
        <dbReference type="EMBL" id="KPV53355.1"/>
    </source>
</evidence>
<comment type="caution">
    <text evidence="1">The sequence shown here is derived from an EMBL/GenBank/DDBJ whole genome shotgun (WGS) entry which is preliminary data.</text>
</comment>
<evidence type="ECO:0000313" key="2">
    <source>
        <dbReference type="Proteomes" id="UP000050509"/>
    </source>
</evidence>
<dbReference type="EMBL" id="LJCR01000278">
    <property type="protein sequence ID" value="KPV53355.1"/>
    <property type="molecule type" value="Genomic_DNA"/>
</dbReference>
<sequence>MSQEPEQIGELIYAFNPDYPYPFPVAQPPHYWMSEQSGKLAEAVEQYFNGEALTPAALEFIRQYLQQYIERAVMTGEAKRNILLSRTMALRTTRDIERFADDLSEIGVEPF</sequence>
<accession>A0A0P9D6D8</accession>
<name>A0A0P9D6D8_9CHLR</name>
<dbReference type="PATRIC" id="fig|186479.3.peg.5724"/>